<evidence type="ECO:0000256" key="18">
    <source>
        <dbReference type="RuleBase" id="RU362114"/>
    </source>
</evidence>
<dbReference type="FunFam" id="2.20.25.630:FF:000001">
    <property type="entry name" value="Poly [ADP-ribose] polymerase"/>
    <property type="match status" value="1"/>
</dbReference>
<evidence type="ECO:0000256" key="1">
    <source>
        <dbReference type="ARBA" id="ARBA00000438"/>
    </source>
</evidence>
<keyword evidence="11" id="KW-0862">Zinc</keyword>
<dbReference type="PROSITE" id="PS52007">
    <property type="entry name" value="PADR1"/>
    <property type="match status" value="1"/>
</dbReference>
<evidence type="ECO:0000313" key="23">
    <source>
        <dbReference type="EMBL" id="OMP09323.1"/>
    </source>
</evidence>
<feature type="domain" description="PARP-type" evidence="20">
    <location>
        <begin position="106"/>
        <end position="178"/>
    </location>
</feature>
<keyword evidence="4 18" id="KW-0328">Glycosyltransferase</keyword>
<comment type="subcellular location">
    <subcellularLocation>
        <location evidence="3">Nucleus</location>
    </subcellularLocation>
</comment>
<dbReference type="Pfam" id="PF00533">
    <property type="entry name" value="BRCT"/>
    <property type="match status" value="1"/>
</dbReference>
<keyword evidence="5 18" id="KW-0808">Transferase</keyword>
<dbReference type="FunFam" id="1.10.20.130:FF:000001">
    <property type="entry name" value="Poly [ADP-ribose] polymerase"/>
    <property type="match status" value="1"/>
</dbReference>
<dbReference type="GO" id="GO:0003950">
    <property type="term" value="F:NAD+ poly-ADP-ribosyltransferase activity"/>
    <property type="evidence" value="ECO:0007669"/>
    <property type="project" value="UniProtKB-UniRule"/>
</dbReference>
<dbReference type="InterPro" id="IPR001357">
    <property type="entry name" value="BRCT_dom"/>
</dbReference>
<dbReference type="InterPro" id="IPR012317">
    <property type="entry name" value="Poly(ADP-ribose)pol_cat_dom"/>
</dbReference>
<dbReference type="InterPro" id="IPR036957">
    <property type="entry name" value="Znf_PARP_sf"/>
</dbReference>
<dbReference type="InterPro" id="IPR036420">
    <property type="entry name" value="BRCT_dom_sf"/>
</dbReference>
<dbReference type="GO" id="GO:0005730">
    <property type="term" value="C:nucleolus"/>
    <property type="evidence" value="ECO:0007669"/>
    <property type="project" value="TreeGrafter"/>
</dbReference>
<dbReference type="EMBL" id="AWUE01012376">
    <property type="protein sequence ID" value="OMP09323.1"/>
    <property type="molecule type" value="Genomic_DNA"/>
</dbReference>
<evidence type="ECO:0000256" key="5">
    <source>
        <dbReference type="ARBA" id="ARBA00022679"/>
    </source>
</evidence>
<dbReference type="Gene3D" id="3.90.228.10">
    <property type="match status" value="1"/>
</dbReference>
<feature type="domain" description="PARP catalytic" evidence="22">
    <location>
        <begin position="542"/>
        <end position="789"/>
    </location>
</feature>
<evidence type="ECO:0000259" key="20">
    <source>
        <dbReference type="PROSITE" id="PS50064"/>
    </source>
</evidence>
<dbReference type="InterPro" id="IPR050800">
    <property type="entry name" value="ARTD/PARP"/>
</dbReference>
<dbReference type="PROSITE" id="PS51059">
    <property type="entry name" value="PARP_CATALYTIC"/>
    <property type="match status" value="1"/>
</dbReference>
<dbReference type="GO" id="GO:0016779">
    <property type="term" value="F:nucleotidyltransferase activity"/>
    <property type="evidence" value="ECO:0007669"/>
    <property type="project" value="UniProtKB-KW"/>
</dbReference>
<dbReference type="InterPro" id="IPR049296">
    <property type="entry name" value="PARP1-like_PADR1_N"/>
</dbReference>
<dbReference type="PANTHER" id="PTHR10459:SF80">
    <property type="entry name" value="POLY [ADP-RIBOSE] POLYMERASE 1"/>
    <property type="match status" value="1"/>
</dbReference>
<dbReference type="Gene3D" id="1.10.20.130">
    <property type="match status" value="1"/>
</dbReference>
<gene>
    <name evidence="23" type="ORF">COLO4_05599</name>
</gene>
<dbReference type="SUPFAM" id="SSF57716">
    <property type="entry name" value="Glucocorticoid receptor-like (DNA-binding domain)"/>
    <property type="match status" value="2"/>
</dbReference>
<dbReference type="InterPro" id="IPR012982">
    <property type="entry name" value="PARP1-like_PADR1_Zn_ribbon"/>
</dbReference>
<dbReference type="SUPFAM" id="SSF56399">
    <property type="entry name" value="ADP-ribosylation"/>
    <property type="match status" value="1"/>
</dbReference>
<keyword evidence="24" id="KW-1185">Reference proteome</keyword>
<keyword evidence="7" id="KW-0479">Metal-binding</keyword>
<evidence type="ECO:0000256" key="14">
    <source>
        <dbReference type="ARBA" id="ARBA00023242"/>
    </source>
</evidence>
<dbReference type="STRING" id="93759.A0A1R3KQF3"/>
<dbReference type="GO" id="GO:0070212">
    <property type="term" value="P:protein poly-ADP-ribosylation"/>
    <property type="evidence" value="ECO:0007669"/>
    <property type="project" value="TreeGrafter"/>
</dbReference>
<dbReference type="PROSITE" id="PS00347">
    <property type="entry name" value="ZF_PARP_1"/>
    <property type="match status" value="1"/>
</dbReference>
<keyword evidence="6" id="KW-0548">Nucleotidyltransferase</keyword>
<comment type="similarity">
    <text evidence="15">Belongs to the ARTD/PARP family.</text>
</comment>
<keyword evidence="13" id="KW-0238">DNA-binding</keyword>
<evidence type="ECO:0000256" key="19">
    <source>
        <dbReference type="SAM" id="MobiDB-lite"/>
    </source>
</evidence>
<evidence type="ECO:0000256" key="2">
    <source>
        <dbReference type="ARBA" id="ARBA00000459"/>
    </source>
</evidence>
<dbReference type="Pfam" id="PF00644">
    <property type="entry name" value="PARP"/>
    <property type="match status" value="1"/>
</dbReference>
<keyword evidence="10" id="KW-0863">Zinc-finger</keyword>
<dbReference type="Pfam" id="PF21728">
    <property type="entry name" value="PADR1_N"/>
    <property type="match status" value="1"/>
</dbReference>
<dbReference type="OrthoDB" id="2017365at2759"/>
<dbReference type="InterPro" id="IPR038650">
    <property type="entry name" value="PADR1_C_dom_sf"/>
</dbReference>
<evidence type="ECO:0000256" key="7">
    <source>
        <dbReference type="ARBA" id="ARBA00022723"/>
    </source>
</evidence>
<evidence type="ECO:0000259" key="22">
    <source>
        <dbReference type="PROSITE" id="PS51059"/>
    </source>
</evidence>
<dbReference type="GO" id="GO:0006302">
    <property type="term" value="P:double-strand break repair"/>
    <property type="evidence" value="ECO:0007669"/>
    <property type="project" value="TreeGrafter"/>
</dbReference>
<dbReference type="PANTHER" id="PTHR10459">
    <property type="entry name" value="DNA LIGASE"/>
    <property type="match status" value="1"/>
</dbReference>
<evidence type="ECO:0000256" key="6">
    <source>
        <dbReference type="ARBA" id="ARBA00022695"/>
    </source>
</evidence>
<dbReference type="SMART" id="SM01335">
    <property type="entry name" value="PADR1"/>
    <property type="match status" value="1"/>
</dbReference>
<comment type="catalytic activity">
    <reaction evidence="17">
        <text>NAD(+) + (ADP-D-ribosyl)n-acceptor = nicotinamide + (ADP-D-ribosyl)n+1-acceptor + H(+).</text>
        <dbReference type="EC" id="2.4.2.30"/>
    </reaction>
</comment>
<dbReference type="EC" id="2.4.2.-" evidence="18"/>
<evidence type="ECO:0000256" key="15">
    <source>
        <dbReference type="ARBA" id="ARBA00024347"/>
    </source>
</evidence>
<feature type="domain" description="BRCT" evidence="21">
    <location>
        <begin position="394"/>
        <end position="485"/>
    </location>
</feature>
<organism evidence="23 24">
    <name type="scientific">Corchorus olitorius</name>
    <dbReference type="NCBI Taxonomy" id="93759"/>
    <lineage>
        <taxon>Eukaryota</taxon>
        <taxon>Viridiplantae</taxon>
        <taxon>Streptophyta</taxon>
        <taxon>Embryophyta</taxon>
        <taxon>Tracheophyta</taxon>
        <taxon>Spermatophyta</taxon>
        <taxon>Magnoliopsida</taxon>
        <taxon>eudicotyledons</taxon>
        <taxon>Gunneridae</taxon>
        <taxon>Pentapetalae</taxon>
        <taxon>rosids</taxon>
        <taxon>malvids</taxon>
        <taxon>Malvales</taxon>
        <taxon>Malvaceae</taxon>
        <taxon>Grewioideae</taxon>
        <taxon>Apeibeae</taxon>
        <taxon>Corchorus</taxon>
    </lineage>
</organism>
<comment type="catalytic activity">
    <reaction evidence="2">
        <text>L-glutamyl-[protein] + NAD(+) = 5-O-(ADP-D-ribosyl)-L-glutamyl-[protein] + nicotinamide</text>
        <dbReference type="Rhea" id="RHEA:58224"/>
        <dbReference type="Rhea" id="RHEA-COMP:10208"/>
        <dbReference type="Rhea" id="RHEA-COMP:15089"/>
        <dbReference type="ChEBI" id="CHEBI:17154"/>
        <dbReference type="ChEBI" id="CHEBI:29973"/>
        <dbReference type="ChEBI" id="CHEBI:57540"/>
        <dbReference type="ChEBI" id="CHEBI:142540"/>
    </reaction>
</comment>
<comment type="catalytic activity">
    <reaction evidence="1">
        <text>L-aspartyl-[protein] + NAD(+) = 4-O-(ADP-D-ribosyl)-L-aspartyl-[protein] + nicotinamide</text>
        <dbReference type="Rhea" id="RHEA:54424"/>
        <dbReference type="Rhea" id="RHEA-COMP:9867"/>
        <dbReference type="Rhea" id="RHEA-COMP:13832"/>
        <dbReference type="ChEBI" id="CHEBI:17154"/>
        <dbReference type="ChEBI" id="CHEBI:29961"/>
        <dbReference type="ChEBI" id="CHEBI:57540"/>
        <dbReference type="ChEBI" id="CHEBI:138102"/>
    </reaction>
</comment>
<dbReference type="SMART" id="SM00292">
    <property type="entry name" value="BRCT"/>
    <property type="match status" value="1"/>
</dbReference>
<reference evidence="24" key="1">
    <citation type="submission" date="2013-09" db="EMBL/GenBank/DDBJ databases">
        <title>Corchorus olitorius genome sequencing.</title>
        <authorList>
            <person name="Alam M."/>
            <person name="Haque M.S."/>
            <person name="Islam M.S."/>
            <person name="Emdad E.M."/>
            <person name="Islam M.M."/>
            <person name="Ahmed B."/>
            <person name="Halim A."/>
            <person name="Hossen Q.M.M."/>
            <person name="Hossain M.Z."/>
            <person name="Ahmed R."/>
            <person name="Khan M.M."/>
            <person name="Islam R."/>
            <person name="Rashid M.M."/>
            <person name="Khan S.A."/>
            <person name="Rahman M.S."/>
            <person name="Alam M."/>
            <person name="Yahiya A.S."/>
            <person name="Khan M.S."/>
            <person name="Azam M.S."/>
            <person name="Haque T."/>
            <person name="Lashkar M.Z.H."/>
            <person name="Akhand A.I."/>
            <person name="Morshed G."/>
            <person name="Roy S."/>
            <person name="Uddin K.S."/>
            <person name="Rabeya T."/>
            <person name="Hossain A.S."/>
            <person name="Chowdhury A."/>
            <person name="Snigdha A.R."/>
            <person name="Mortoza M.S."/>
            <person name="Matin S.A."/>
            <person name="Hoque S.M.E."/>
            <person name="Islam M.K."/>
            <person name="Roy D.K."/>
            <person name="Haider R."/>
            <person name="Moosa M.M."/>
            <person name="Elias S.M."/>
            <person name="Hasan A.M."/>
            <person name="Jahan S."/>
            <person name="Shafiuddin M."/>
            <person name="Mahmood N."/>
            <person name="Shommy N.S."/>
        </authorList>
    </citation>
    <scope>NUCLEOTIDE SEQUENCE [LARGE SCALE GENOMIC DNA]</scope>
    <source>
        <strain evidence="24">cv. O-4</strain>
    </source>
</reference>
<dbReference type="GO" id="GO:0140806">
    <property type="term" value="F:NAD+-protein-aspartate ADP-ribosyltransferase activity"/>
    <property type="evidence" value="ECO:0007669"/>
    <property type="project" value="RHEA"/>
</dbReference>
<protein>
    <recommendedName>
        <fullName evidence="18">Poly [ADP-ribose] polymerase</fullName>
        <shortName evidence="18">PARP</shortName>
        <ecNumber evidence="18">2.4.2.-</ecNumber>
    </recommendedName>
</protein>
<sequence>MAANPPKPWKAEYAKSARSSCKTCKNIIAKEVFRLGKMVVATQFDGFMPMWHHANCILKKAKQIKSVDDVEGIESLRWEDQQRIRSYVNNAESANTSTATPPAMEYAVEVSLSSRATCKHCNQKIMKGEVRISSKPKGQGSRGLVWNHASCFSKLSPATQVEKLPGWESLSSSDQATVIVLFSGKGTEVSDDNQPKSTSKAGTKRKVDVGNAQRSKVTKLEGNVPTDRAGSTKNTSDLTDKMPKDFDLESKLEAQTKELWALKDDLKKHVTTGEMREMLEANDQDATGSELDLRDRCVDGMMFGALSRCPICSGFLRFSGGMYRCHGYQSAWSKCSYSTREPERHKGKWKVPDGTKNEFLSKWFKSQKVKKPVRILPPPSASSSQAATGQSQTSKAESLADLKVSFAGLARESVEEWKGKIEGAGGLIHAKIRKDTNCFVVSGELDGLDAEMRKARRMKLPIVREDYLVDCFKRQKKLPFDLYKVEAIGEASSMVTVKVKGRSAVHEASGLQDSCHILEDGGSIYNTTLNMSDLSTGVNSDESLDEKYKKLNCGIAPLSHDSEEYQLIEKYLLTTHAPTHTDWTLELEEVFSLEREGEFDKFAPYREKLNNRMLLWHGSRLTNFVGILSQGLRIAPPEAPATGYMFGKGIYFADLVSKSAQYCFTDRKSPVGLMLLSEVALGEVYELTKAKYIEKLPKGKHSTKGLGKKVPQKSEFVKWKDDVTVPCGKPVASNVKASELMYNEYIVYNTAQGVFGGWDETIIQSHPTLKYTLSVKMQFLLKVRFHHKR</sequence>
<dbReference type="SUPFAM" id="SSF142921">
    <property type="entry name" value="WGR domain-like"/>
    <property type="match status" value="1"/>
</dbReference>
<comment type="function">
    <text evidence="16">Involved in the base excision repair (BER) pathway, by catalyzing the poly(ADP-ribosyl)ation of a limited number of acceptor proteins involved in chromatin architecture and in DNA metabolism. This modification follows DNA damages and appears as an obligatory step in a detection/signaling pathway leading to the reparation of DNA strand breaks.</text>
</comment>
<proteinExistence type="inferred from homology"/>
<dbReference type="GO" id="GO:0008270">
    <property type="term" value="F:zinc ion binding"/>
    <property type="evidence" value="ECO:0007669"/>
    <property type="project" value="UniProtKB-KW"/>
</dbReference>
<dbReference type="Gene3D" id="3.30.1740.10">
    <property type="entry name" value="Zinc finger, PARP-type"/>
    <property type="match status" value="2"/>
</dbReference>
<evidence type="ECO:0000313" key="24">
    <source>
        <dbReference type="Proteomes" id="UP000187203"/>
    </source>
</evidence>
<dbReference type="FunFam" id="3.40.50.10190:FF:000051">
    <property type="entry name" value="Poly [ADP-ribose] polymerase"/>
    <property type="match status" value="1"/>
</dbReference>
<evidence type="ECO:0000256" key="9">
    <source>
        <dbReference type="ARBA" id="ARBA00022765"/>
    </source>
</evidence>
<dbReference type="Gene3D" id="3.40.50.10190">
    <property type="entry name" value="BRCT domain"/>
    <property type="match status" value="1"/>
</dbReference>
<dbReference type="InterPro" id="IPR001510">
    <property type="entry name" value="Znf_PARP"/>
</dbReference>
<dbReference type="AlphaFoldDB" id="A0A1R3KQF3"/>
<evidence type="ECO:0000259" key="21">
    <source>
        <dbReference type="PROSITE" id="PS50172"/>
    </source>
</evidence>
<dbReference type="SUPFAM" id="SSF52113">
    <property type="entry name" value="BRCT domain"/>
    <property type="match status" value="1"/>
</dbReference>
<evidence type="ECO:0000256" key="10">
    <source>
        <dbReference type="ARBA" id="ARBA00022771"/>
    </source>
</evidence>
<dbReference type="SMART" id="SM01336">
    <property type="entry name" value="zf-PARP"/>
    <property type="match status" value="2"/>
</dbReference>
<evidence type="ECO:0000256" key="16">
    <source>
        <dbReference type="ARBA" id="ARBA00024945"/>
    </source>
</evidence>
<dbReference type="FunFam" id="3.30.1740.10:FF:000004">
    <property type="entry name" value="Poly [ADP-ribose] polymerase"/>
    <property type="match status" value="1"/>
</dbReference>
<dbReference type="GO" id="GO:0140807">
    <property type="term" value="F:NAD+-protein-glutamate ADP-ribosyltransferase activity"/>
    <property type="evidence" value="ECO:0007669"/>
    <property type="project" value="RHEA"/>
</dbReference>
<evidence type="ECO:0000256" key="17">
    <source>
        <dbReference type="ARBA" id="ARBA00033987"/>
    </source>
</evidence>
<evidence type="ECO:0000256" key="3">
    <source>
        <dbReference type="ARBA" id="ARBA00004123"/>
    </source>
</evidence>
<evidence type="ECO:0000256" key="4">
    <source>
        <dbReference type="ARBA" id="ARBA00022676"/>
    </source>
</evidence>
<comment type="caution">
    <text evidence="23">The sequence shown here is derived from an EMBL/GenBank/DDBJ whole genome shotgun (WGS) entry which is preliminary data.</text>
</comment>
<dbReference type="InterPro" id="IPR036930">
    <property type="entry name" value="WGR_dom_sf"/>
</dbReference>
<evidence type="ECO:0000256" key="8">
    <source>
        <dbReference type="ARBA" id="ARBA00022737"/>
    </source>
</evidence>
<dbReference type="CDD" id="cd01437">
    <property type="entry name" value="parp_like"/>
    <property type="match status" value="1"/>
</dbReference>
<keyword evidence="12 18" id="KW-0520">NAD</keyword>
<feature type="region of interest" description="Disordered" evidence="19">
    <location>
        <begin position="374"/>
        <end position="394"/>
    </location>
</feature>
<evidence type="ECO:0000256" key="13">
    <source>
        <dbReference type="ARBA" id="ARBA00023125"/>
    </source>
</evidence>
<keyword evidence="8" id="KW-0677">Repeat</keyword>
<dbReference type="GO" id="GO:0003677">
    <property type="term" value="F:DNA binding"/>
    <property type="evidence" value="ECO:0007669"/>
    <property type="project" value="UniProtKB-KW"/>
</dbReference>
<dbReference type="Pfam" id="PF00645">
    <property type="entry name" value="zf-PARP"/>
    <property type="match status" value="2"/>
</dbReference>
<dbReference type="FunFam" id="3.90.228.10:FF:000002">
    <property type="entry name" value="Poly [ADP-ribose] polymerase"/>
    <property type="match status" value="1"/>
</dbReference>
<dbReference type="PROSITE" id="PS50064">
    <property type="entry name" value="ZF_PARP_2"/>
    <property type="match status" value="2"/>
</dbReference>
<feature type="region of interest" description="Disordered" evidence="19">
    <location>
        <begin position="186"/>
        <end position="242"/>
    </location>
</feature>
<dbReference type="Proteomes" id="UP000187203">
    <property type="component" value="Unassembled WGS sequence"/>
</dbReference>
<evidence type="ECO:0000256" key="11">
    <source>
        <dbReference type="ARBA" id="ARBA00022833"/>
    </source>
</evidence>
<evidence type="ECO:0000256" key="12">
    <source>
        <dbReference type="ARBA" id="ARBA00023027"/>
    </source>
</evidence>
<dbReference type="PROSITE" id="PS50172">
    <property type="entry name" value="BRCT"/>
    <property type="match status" value="1"/>
</dbReference>
<accession>A0A1R3KQF3</accession>
<keyword evidence="14" id="KW-0539">Nucleus</keyword>
<dbReference type="Gene3D" id="2.20.25.630">
    <property type="match status" value="1"/>
</dbReference>
<name>A0A1R3KQF3_9ROSI</name>
<dbReference type="Pfam" id="PF08063">
    <property type="entry name" value="Zn_ribbon_PADR1"/>
    <property type="match status" value="1"/>
</dbReference>
<feature type="compositionally biased region" description="Low complexity" evidence="19">
    <location>
        <begin position="381"/>
        <end position="394"/>
    </location>
</feature>
<feature type="domain" description="PARP-type" evidence="20">
    <location>
        <begin position="9"/>
        <end position="92"/>
    </location>
</feature>
<keyword evidence="9" id="KW-0013">ADP-ribosylation</keyword>